<protein>
    <submittedName>
        <fullName evidence="1">Uncharacterized protein</fullName>
    </submittedName>
</protein>
<organism evidence="1 2">
    <name type="scientific">Ixodes persulcatus</name>
    <name type="common">Taiga tick</name>
    <dbReference type="NCBI Taxonomy" id="34615"/>
    <lineage>
        <taxon>Eukaryota</taxon>
        <taxon>Metazoa</taxon>
        <taxon>Ecdysozoa</taxon>
        <taxon>Arthropoda</taxon>
        <taxon>Chelicerata</taxon>
        <taxon>Arachnida</taxon>
        <taxon>Acari</taxon>
        <taxon>Parasitiformes</taxon>
        <taxon>Ixodida</taxon>
        <taxon>Ixodoidea</taxon>
        <taxon>Ixodidae</taxon>
        <taxon>Ixodinae</taxon>
        <taxon>Ixodes</taxon>
    </lineage>
</organism>
<evidence type="ECO:0000313" key="1">
    <source>
        <dbReference type="EMBL" id="KAG0424270.1"/>
    </source>
</evidence>
<feature type="non-terminal residue" evidence="1">
    <location>
        <position position="609"/>
    </location>
</feature>
<evidence type="ECO:0000313" key="2">
    <source>
        <dbReference type="Proteomes" id="UP000805193"/>
    </source>
</evidence>
<dbReference type="Proteomes" id="UP000805193">
    <property type="component" value="Unassembled WGS sequence"/>
</dbReference>
<proteinExistence type="predicted"/>
<comment type="caution">
    <text evidence="1">The sequence shown here is derived from an EMBL/GenBank/DDBJ whole genome shotgun (WGS) entry which is preliminary data.</text>
</comment>
<keyword evidence="2" id="KW-1185">Reference proteome</keyword>
<accession>A0AC60PUC0</accession>
<reference evidence="1 2" key="1">
    <citation type="journal article" date="2020" name="Cell">
        <title>Large-Scale Comparative Analyses of Tick Genomes Elucidate Their Genetic Diversity and Vector Capacities.</title>
        <authorList>
            <consortium name="Tick Genome and Microbiome Consortium (TIGMIC)"/>
            <person name="Jia N."/>
            <person name="Wang J."/>
            <person name="Shi W."/>
            <person name="Du L."/>
            <person name="Sun Y."/>
            <person name="Zhan W."/>
            <person name="Jiang J.F."/>
            <person name="Wang Q."/>
            <person name="Zhang B."/>
            <person name="Ji P."/>
            <person name="Bell-Sakyi L."/>
            <person name="Cui X.M."/>
            <person name="Yuan T.T."/>
            <person name="Jiang B.G."/>
            <person name="Yang W.F."/>
            <person name="Lam T.T."/>
            <person name="Chang Q.C."/>
            <person name="Ding S.J."/>
            <person name="Wang X.J."/>
            <person name="Zhu J.G."/>
            <person name="Ruan X.D."/>
            <person name="Zhao L."/>
            <person name="Wei J.T."/>
            <person name="Ye R.Z."/>
            <person name="Que T.C."/>
            <person name="Du C.H."/>
            <person name="Zhou Y.H."/>
            <person name="Cheng J.X."/>
            <person name="Dai P.F."/>
            <person name="Guo W.B."/>
            <person name="Han X.H."/>
            <person name="Huang E.J."/>
            <person name="Li L.F."/>
            <person name="Wei W."/>
            <person name="Gao Y.C."/>
            <person name="Liu J.Z."/>
            <person name="Shao H.Z."/>
            <person name="Wang X."/>
            <person name="Wang C.C."/>
            <person name="Yang T.C."/>
            <person name="Huo Q.B."/>
            <person name="Li W."/>
            <person name="Chen H.Y."/>
            <person name="Chen S.E."/>
            <person name="Zhou L.G."/>
            <person name="Ni X.B."/>
            <person name="Tian J.H."/>
            <person name="Sheng Y."/>
            <person name="Liu T."/>
            <person name="Pan Y.S."/>
            <person name="Xia L.Y."/>
            <person name="Li J."/>
            <person name="Zhao F."/>
            <person name="Cao W.C."/>
        </authorList>
    </citation>
    <scope>NUCLEOTIDE SEQUENCE [LARGE SCALE GENOMIC DNA]</scope>
    <source>
        <strain evidence="1">Iper-2018</strain>
    </source>
</reference>
<name>A0AC60PUC0_IXOPE</name>
<dbReference type="EMBL" id="JABSTQ010009993">
    <property type="protein sequence ID" value="KAG0424270.1"/>
    <property type="molecule type" value="Genomic_DNA"/>
</dbReference>
<sequence>MDSEDAAAPVENSALDEALAQIRAKDGLIADLKLQLEEKECAMRELQTQLNKFRAIMKPLTEQLTQNLILWSRQTSPGRDDDDVASPYVDTATASGAAAAGARPKRLAISAEPVDARDSKVKKVVKSDQSRELIKQAIQDNDFMKNLETIQIKEITDCMYPVEYAQDSLIIKEGDVGSVVYVMEEGKVEVTKESKFLCTLGPGKVFGELAILYNCTRTATVKAISDCKLWAIERQCFQTIMMRTGLVRQSEYTEFLKSVPTFRKLPEETLIKISDVLEETTYTQGDYIIRQGARGDTFFIISKGTVKVTRKAPEEGGSNAEEEIFIRTLHRGDFFGEKALQGEECRTANIVADDADGVTCLVIDRDSFNQLMSNIDEIRGKQYDEDVGVRQSVHDPLRSFALKVMKKAQIVETRQQQHIMSEKMILEETNCEFIIKLFKTFKDRKYLYMLLEPCLGGELWTILRDRGNFDDNTTRFYTACVVEAFDYLHARNIIYRDLKPENMLLDISGYIKLVDFGFAKKLVNGRKTWTFCGTPEYVAPEVILNRGHDISADYWSLGVLMFELLTGAPNFASMLSWSCRDVTSGMGIDAIDFPRCITRNATALIKKLC</sequence>
<gene>
    <name evidence="1" type="ORF">HPB47_028501</name>
</gene>